<reference evidence="3" key="1">
    <citation type="submission" date="2017-03" db="EMBL/GenBank/DDBJ databases">
        <authorList>
            <person name="Lund M.B."/>
        </authorList>
    </citation>
    <scope>NUCLEOTIDE SEQUENCE [LARGE SCALE GENOMIC DNA]</scope>
</reference>
<dbReference type="EMBL" id="NAEP01000050">
    <property type="protein sequence ID" value="PDQ34567.1"/>
    <property type="molecule type" value="Genomic_DNA"/>
</dbReference>
<organism evidence="2 3">
    <name type="scientific">Candidatus Lumbricidiphila eiseniae</name>
    <dbReference type="NCBI Taxonomy" id="1969409"/>
    <lineage>
        <taxon>Bacteria</taxon>
        <taxon>Bacillati</taxon>
        <taxon>Actinomycetota</taxon>
        <taxon>Actinomycetes</taxon>
        <taxon>Micrococcales</taxon>
        <taxon>Microbacteriaceae</taxon>
        <taxon>Candidatus Lumbricidiphila</taxon>
    </lineage>
</organism>
<dbReference type="AlphaFoldDB" id="A0A2A6FPG0"/>
<evidence type="ECO:0000256" key="1">
    <source>
        <dbReference type="SAM" id="Phobius"/>
    </source>
</evidence>
<keyword evidence="1" id="KW-1133">Transmembrane helix</keyword>
<comment type="caution">
    <text evidence="2">The sequence shown here is derived from an EMBL/GenBank/DDBJ whole genome shotgun (WGS) entry which is preliminary data.</text>
</comment>
<name>A0A2A6FPG0_9MICO</name>
<keyword evidence="1" id="KW-0812">Transmembrane</keyword>
<keyword evidence="1" id="KW-0472">Membrane</keyword>
<proteinExistence type="predicted"/>
<feature type="transmembrane region" description="Helical" evidence="1">
    <location>
        <begin position="29"/>
        <end position="54"/>
    </location>
</feature>
<accession>A0A2A6FPG0</accession>
<evidence type="ECO:0000313" key="2">
    <source>
        <dbReference type="EMBL" id="PDQ34567.1"/>
    </source>
</evidence>
<sequence>MSAATPDQDSIIEFFGDAHIATSRHPDSALFALVLILALLLTLATALALTFLLVNATQSLLMAIAEWLDSCIRYPWPIGDGRLVCP</sequence>
<evidence type="ECO:0000313" key="3">
    <source>
        <dbReference type="Proteomes" id="UP000219994"/>
    </source>
</evidence>
<protein>
    <submittedName>
        <fullName evidence="2">Uncharacterized protein</fullName>
    </submittedName>
</protein>
<gene>
    <name evidence="2" type="ORF">B5766_10260</name>
</gene>
<dbReference type="Proteomes" id="UP000219994">
    <property type="component" value="Unassembled WGS sequence"/>
</dbReference>